<name>A0A382SNE4_9ZZZZ</name>
<feature type="domain" description="Radical SAM core" evidence="2">
    <location>
        <begin position="41"/>
        <end position="237"/>
    </location>
</feature>
<dbReference type="PANTHER" id="PTHR13932:SF6">
    <property type="entry name" value="OXYGEN-INDEPENDENT COPROPORPHYRINOGEN III OXIDASE"/>
    <property type="match status" value="1"/>
</dbReference>
<sequence length="237" mass="26532">MESSILLKYDQRVPRYTSYPTAVQFTKAVGETEHTKWLGDVGRDEPVSLYVHVPFCEVLCWYCGCNTQVGRHTNTFENYTDLVCQEIDRIAASLGDRLEAAAIHWGGGTPSSIGTERMERIMEKLQEHFDFLPNIEISVEMDPRVLSPDDLAILTDKMGVNRTSIGVQDFDGEVQAAVNRLQPYDLVAQTVDDLRRGGITDLNLDLMYGLPFQHQDNFGVSADLAIGLSPERVTLFG</sequence>
<dbReference type="GO" id="GO:0051989">
    <property type="term" value="F:coproporphyrinogen dehydrogenase activity"/>
    <property type="evidence" value="ECO:0007669"/>
    <property type="project" value="TreeGrafter"/>
</dbReference>
<dbReference type="CDD" id="cd01335">
    <property type="entry name" value="Radical_SAM"/>
    <property type="match status" value="1"/>
</dbReference>
<evidence type="ECO:0000259" key="2">
    <source>
        <dbReference type="PROSITE" id="PS51918"/>
    </source>
</evidence>
<dbReference type="SMART" id="SM00729">
    <property type="entry name" value="Elp3"/>
    <property type="match status" value="1"/>
</dbReference>
<dbReference type="PANTHER" id="PTHR13932">
    <property type="entry name" value="COPROPORPHYRINIGEN III OXIDASE"/>
    <property type="match status" value="1"/>
</dbReference>
<proteinExistence type="predicted"/>
<dbReference type="InterPro" id="IPR007197">
    <property type="entry name" value="rSAM"/>
</dbReference>
<organism evidence="3">
    <name type="scientific">marine metagenome</name>
    <dbReference type="NCBI Taxonomy" id="408172"/>
    <lineage>
        <taxon>unclassified sequences</taxon>
        <taxon>metagenomes</taxon>
        <taxon>ecological metagenomes</taxon>
    </lineage>
</organism>
<dbReference type="GO" id="GO:0006782">
    <property type="term" value="P:protoporphyrinogen IX biosynthetic process"/>
    <property type="evidence" value="ECO:0007669"/>
    <property type="project" value="TreeGrafter"/>
</dbReference>
<dbReference type="SFLD" id="SFLDG01065">
    <property type="entry name" value="anaerobic_coproporphyrinogen-I"/>
    <property type="match status" value="1"/>
</dbReference>
<accession>A0A382SNE4</accession>
<dbReference type="GO" id="GO:0051539">
    <property type="term" value="F:4 iron, 4 sulfur cluster binding"/>
    <property type="evidence" value="ECO:0007669"/>
    <property type="project" value="TreeGrafter"/>
</dbReference>
<evidence type="ECO:0000313" key="3">
    <source>
        <dbReference type="EMBL" id="SVD10747.1"/>
    </source>
</evidence>
<dbReference type="SFLD" id="SFLDS00029">
    <property type="entry name" value="Radical_SAM"/>
    <property type="match status" value="1"/>
</dbReference>
<dbReference type="Pfam" id="PF04055">
    <property type="entry name" value="Radical_SAM"/>
    <property type="match status" value="1"/>
</dbReference>
<feature type="non-terminal residue" evidence="3">
    <location>
        <position position="237"/>
    </location>
</feature>
<protein>
    <recommendedName>
        <fullName evidence="2">Radical SAM core domain-containing protein</fullName>
    </recommendedName>
</protein>
<dbReference type="GO" id="GO:0005737">
    <property type="term" value="C:cytoplasm"/>
    <property type="evidence" value="ECO:0007669"/>
    <property type="project" value="TreeGrafter"/>
</dbReference>
<dbReference type="EMBL" id="UINC01129980">
    <property type="protein sequence ID" value="SVD10747.1"/>
    <property type="molecule type" value="Genomic_DNA"/>
</dbReference>
<keyword evidence="1" id="KW-0560">Oxidoreductase</keyword>
<reference evidence="3" key="1">
    <citation type="submission" date="2018-05" db="EMBL/GenBank/DDBJ databases">
        <authorList>
            <person name="Lanie J.A."/>
            <person name="Ng W.-L."/>
            <person name="Kazmierczak K.M."/>
            <person name="Andrzejewski T.M."/>
            <person name="Davidsen T.M."/>
            <person name="Wayne K.J."/>
            <person name="Tettelin H."/>
            <person name="Glass J.I."/>
            <person name="Rusch D."/>
            <person name="Podicherti R."/>
            <person name="Tsui H.-C.T."/>
            <person name="Winkler M.E."/>
        </authorList>
    </citation>
    <scope>NUCLEOTIDE SEQUENCE</scope>
</reference>
<dbReference type="InterPro" id="IPR034505">
    <property type="entry name" value="Coproporphyrinogen-III_oxidase"/>
</dbReference>
<evidence type="ECO:0000256" key="1">
    <source>
        <dbReference type="ARBA" id="ARBA00023002"/>
    </source>
</evidence>
<dbReference type="InterPro" id="IPR058240">
    <property type="entry name" value="rSAM_sf"/>
</dbReference>
<dbReference type="AlphaFoldDB" id="A0A382SNE4"/>
<gene>
    <name evidence="3" type="ORF">METZ01_LOCUS363601</name>
</gene>
<dbReference type="SUPFAM" id="SSF102114">
    <property type="entry name" value="Radical SAM enzymes"/>
    <property type="match status" value="1"/>
</dbReference>
<dbReference type="PROSITE" id="PS51918">
    <property type="entry name" value="RADICAL_SAM"/>
    <property type="match status" value="1"/>
</dbReference>
<dbReference type="InterPro" id="IPR006638">
    <property type="entry name" value="Elp3/MiaA/NifB-like_rSAM"/>
</dbReference>